<dbReference type="NCBIfam" id="TIGR00195">
    <property type="entry name" value="exoDNase_III"/>
    <property type="match status" value="1"/>
</dbReference>
<evidence type="ECO:0000256" key="5">
    <source>
        <dbReference type="ARBA" id="ARBA00022842"/>
    </source>
</evidence>
<comment type="cofactor">
    <cofactor evidence="1">
        <name>Mg(2+)</name>
        <dbReference type="ChEBI" id="CHEBI:18420"/>
    </cofactor>
</comment>
<dbReference type="CDD" id="cd09085">
    <property type="entry name" value="Mth212-like_AP-endo"/>
    <property type="match status" value="1"/>
</dbReference>
<dbReference type="PANTHER" id="PTHR22748">
    <property type="entry name" value="AP ENDONUCLEASE"/>
    <property type="match status" value="1"/>
</dbReference>
<keyword evidence="4" id="KW-0378">Hydrolase</keyword>
<dbReference type="InterPro" id="IPR020847">
    <property type="entry name" value="AP_endonuclease_F1_BS"/>
</dbReference>
<evidence type="ECO:0000313" key="7">
    <source>
        <dbReference type="EMBL" id="GAA0743672.1"/>
    </source>
</evidence>
<dbReference type="InterPro" id="IPR004808">
    <property type="entry name" value="AP_endonuc_1"/>
</dbReference>
<sequence length="254" mass="30257">MKIYSWNVNGIRAIFKKNFLDFIKEEEPDILCLQETKIQDDKLEDNIRNIPPYYSYFSFAKRKGYSGVAIYSKIKPISVKYGIGIDEFDSEGRILIAEFKEFILFNVYFPNGQKNEERLKYKLDFYDALFKYCDSLVESNKRIVICGDYNTAHKEIDLKNPKANKNTSGFLPIERQWIDKIIEKGYIDTFRYKTPEKIQYSWWSYRFKARERNAGWRLDYHFVSENLIEKVKQSKILDNIYGSDHCPVLLDLEI</sequence>
<reference evidence="7 8" key="1">
    <citation type="journal article" date="2019" name="Int. J. Syst. Evol. Microbiol.">
        <title>The Global Catalogue of Microorganisms (GCM) 10K type strain sequencing project: providing services to taxonomists for standard genome sequencing and annotation.</title>
        <authorList>
            <consortium name="The Broad Institute Genomics Platform"/>
            <consortium name="The Broad Institute Genome Sequencing Center for Infectious Disease"/>
            <person name="Wu L."/>
            <person name="Ma J."/>
        </authorList>
    </citation>
    <scope>NUCLEOTIDE SEQUENCE [LARGE SCALE GENOMIC DNA]</scope>
    <source>
        <strain evidence="7 8">JCM 1407</strain>
    </source>
</reference>
<feature type="domain" description="Endonuclease/exonuclease/phosphatase" evidence="6">
    <location>
        <begin position="5"/>
        <end position="245"/>
    </location>
</feature>
<dbReference type="PROSITE" id="PS00726">
    <property type="entry name" value="AP_NUCLEASE_F1_1"/>
    <property type="match status" value="1"/>
</dbReference>
<dbReference type="InterPro" id="IPR036691">
    <property type="entry name" value="Endo/exonu/phosph_ase_sf"/>
</dbReference>
<evidence type="ECO:0000313" key="8">
    <source>
        <dbReference type="Proteomes" id="UP001501510"/>
    </source>
</evidence>
<keyword evidence="3" id="KW-0479">Metal-binding</keyword>
<comment type="similarity">
    <text evidence="2">Belongs to the DNA repair enzymes AP/ExoA family.</text>
</comment>
<organism evidence="7 8">
    <name type="scientific">Clostridium oceanicum</name>
    <dbReference type="NCBI Taxonomy" id="1543"/>
    <lineage>
        <taxon>Bacteria</taxon>
        <taxon>Bacillati</taxon>
        <taxon>Bacillota</taxon>
        <taxon>Clostridia</taxon>
        <taxon>Eubacteriales</taxon>
        <taxon>Clostridiaceae</taxon>
        <taxon>Clostridium</taxon>
    </lineage>
</organism>
<comment type="caution">
    <text evidence="7">The sequence shown here is derived from an EMBL/GenBank/DDBJ whole genome shotgun (WGS) entry which is preliminary data.</text>
</comment>
<dbReference type="InterPro" id="IPR005135">
    <property type="entry name" value="Endo/exonuclease/phosphatase"/>
</dbReference>
<dbReference type="PROSITE" id="PS51435">
    <property type="entry name" value="AP_NUCLEASE_F1_4"/>
    <property type="match status" value="1"/>
</dbReference>
<dbReference type="PANTHER" id="PTHR22748:SF6">
    <property type="entry name" value="DNA-(APURINIC OR APYRIMIDINIC SITE) ENDONUCLEASE"/>
    <property type="match status" value="1"/>
</dbReference>
<evidence type="ECO:0000256" key="4">
    <source>
        <dbReference type="ARBA" id="ARBA00022801"/>
    </source>
</evidence>
<keyword evidence="8" id="KW-1185">Reference proteome</keyword>
<accession>A0ABN1JNV6</accession>
<name>A0ABN1JNV6_9CLOT</name>
<keyword evidence="5" id="KW-0460">Magnesium</keyword>
<dbReference type="Gene3D" id="3.60.10.10">
    <property type="entry name" value="Endonuclease/exonuclease/phosphatase"/>
    <property type="match status" value="1"/>
</dbReference>
<dbReference type="Pfam" id="PF03372">
    <property type="entry name" value="Exo_endo_phos"/>
    <property type="match status" value="1"/>
</dbReference>
<dbReference type="SUPFAM" id="SSF56219">
    <property type="entry name" value="DNase I-like"/>
    <property type="match status" value="1"/>
</dbReference>
<evidence type="ECO:0000256" key="3">
    <source>
        <dbReference type="ARBA" id="ARBA00022723"/>
    </source>
</evidence>
<proteinExistence type="inferred from homology"/>
<dbReference type="RefSeq" id="WP_343762369.1">
    <property type="nucleotide sequence ID" value="NZ_BAAACG010000010.1"/>
</dbReference>
<protein>
    <submittedName>
        <fullName evidence="7">Exodeoxyribonuclease III</fullName>
    </submittedName>
</protein>
<dbReference type="NCBIfam" id="TIGR00633">
    <property type="entry name" value="xth"/>
    <property type="match status" value="1"/>
</dbReference>
<gene>
    <name evidence="7" type="ORF">GCM10008906_27730</name>
</gene>
<dbReference type="Proteomes" id="UP001501510">
    <property type="component" value="Unassembled WGS sequence"/>
</dbReference>
<evidence type="ECO:0000256" key="2">
    <source>
        <dbReference type="ARBA" id="ARBA00007092"/>
    </source>
</evidence>
<evidence type="ECO:0000256" key="1">
    <source>
        <dbReference type="ARBA" id="ARBA00001946"/>
    </source>
</evidence>
<evidence type="ECO:0000259" key="6">
    <source>
        <dbReference type="Pfam" id="PF03372"/>
    </source>
</evidence>
<dbReference type="EMBL" id="BAAACG010000010">
    <property type="protein sequence ID" value="GAA0743672.1"/>
    <property type="molecule type" value="Genomic_DNA"/>
</dbReference>